<dbReference type="InterPro" id="IPR036322">
    <property type="entry name" value="WD40_repeat_dom_sf"/>
</dbReference>
<accession>A0A484K9Q6</accession>
<dbReference type="GO" id="GO:0030686">
    <property type="term" value="C:90S preribosome"/>
    <property type="evidence" value="ECO:0007669"/>
    <property type="project" value="TreeGrafter"/>
</dbReference>
<dbReference type="SMART" id="SM00320">
    <property type="entry name" value="WD40"/>
    <property type="match status" value="2"/>
</dbReference>
<dbReference type="EMBL" id="OOIL02000001">
    <property type="protein sequence ID" value="VFQ58536.1"/>
    <property type="molecule type" value="Genomic_DNA"/>
</dbReference>
<dbReference type="GO" id="GO:0000472">
    <property type="term" value="P:endonucleolytic cleavage to generate mature 5'-end of SSU-rRNA from (SSU-rRNA, 5.8S rRNA, LSU-rRNA)"/>
    <property type="evidence" value="ECO:0007669"/>
    <property type="project" value="TreeGrafter"/>
</dbReference>
<evidence type="ECO:0000256" key="2">
    <source>
        <dbReference type="ARBA" id="ARBA00022737"/>
    </source>
</evidence>
<reference evidence="4 5" key="1">
    <citation type="submission" date="2018-04" db="EMBL/GenBank/DDBJ databases">
        <authorList>
            <person name="Vogel A."/>
        </authorList>
    </citation>
    <scope>NUCLEOTIDE SEQUENCE [LARGE SCALE GENOMIC DNA]</scope>
</reference>
<evidence type="ECO:0000313" key="4">
    <source>
        <dbReference type="EMBL" id="VFQ58536.1"/>
    </source>
</evidence>
<dbReference type="InterPro" id="IPR001680">
    <property type="entry name" value="WD40_rpt"/>
</dbReference>
<feature type="repeat" description="WD" evidence="3">
    <location>
        <begin position="98"/>
        <end position="119"/>
    </location>
</feature>
<dbReference type="SUPFAM" id="SSF50978">
    <property type="entry name" value="WD40 repeat-like"/>
    <property type="match status" value="1"/>
</dbReference>
<dbReference type="PROSITE" id="PS50082">
    <property type="entry name" value="WD_REPEATS_2"/>
    <property type="match status" value="1"/>
</dbReference>
<dbReference type="GO" id="GO:0000480">
    <property type="term" value="P:endonucleolytic cleavage in 5'-ETS of tricistronic rRNA transcript (SSU-rRNA, 5.8S rRNA, LSU-rRNA)"/>
    <property type="evidence" value="ECO:0007669"/>
    <property type="project" value="TreeGrafter"/>
</dbReference>
<dbReference type="InterPro" id="IPR015943">
    <property type="entry name" value="WD40/YVTN_repeat-like_dom_sf"/>
</dbReference>
<evidence type="ECO:0000313" key="5">
    <source>
        <dbReference type="Proteomes" id="UP000595140"/>
    </source>
</evidence>
<keyword evidence="1 3" id="KW-0853">WD repeat</keyword>
<keyword evidence="5" id="KW-1185">Reference proteome</keyword>
<protein>
    <submittedName>
        <fullName evidence="4">Uncharacterized protein</fullName>
    </submittedName>
</protein>
<dbReference type="PANTHER" id="PTHR19854:SF15">
    <property type="entry name" value="TRANSDUCIN BETA-LIKE PROTEIN 3"/>
    <property type="match status" value="1"/>
</dbReference>
<proteinExistence type="predicted"/>
<dbReference type="Pfam" id="PF00400">
    <property type="entry name" value="WD40"/>
    <property type="match status" value="2"/>
</dbReference>
<dbReference type="OrthoDB" id="727118at2759"/>
<evidence type="ECO:0000256" key="3">
    <source>
        <dbReference type="PROSITE-ProRule" id="PRU00221"/>
    </source>
</evidence>
<dbReference type="Proteomes" id="UP000595140">
    <property type="component" value="Unassembled WGS sequence"/>
</dbReference>
<name>A0A484K9Q6_9ASTE</name>
<keyword evidence="2" id="KW-0677">Repeat</keyword>
<gene>
    <name evidence="4" type="ORF">CCAM_LOCUS312</name>
</gene>
<dbReference type="AlphaFoldDB" id="A0A484K9Q6"/>
<evidence type="ECO:0000256" key="1">
    <source>
        <dbReference type="ARBA" id="ARBA00022574"/>
    </source>
</evidence>
<dbReference type="GO" id="GO:0034511">
    <property type="term" value="F:U3 snoRNA binding"/>
    <property type="evidence" value="ECO:0007669"/>
    <property type="project" value="TreeGrafter"/>
</dbReference>
<dbReference type="GO" id="GO:0005730">
    <property type="term" value="C:nucleolus"/>
    <property type="evidence" value="ECO:0007669"/>
    <property type="project" value="TreeGrafter"/>
</dbReference>
<dbReference type="PANTHER" id="PTHR19854">
    <property type="entry name" value="TRANSDUCIN BETA-LIKE 3"/>
    <property type="match status" value="1"/>
</dbReference>
<dbReference type="Gene3D" id="2.130.10.10">
    <property type="entry name" value="YVTN repeat-like/Quinoprotein amine dehydrogenase"/>
    <property type="match status" value="1"/>
</dbReference>
<organism evidence="4 5">
    <name type="scientific">Cuscuta campestris</name>
    <dbReference type="NCBI Taxonomy" id="132261"/>
    <lineage>
        <taxon>Eukaryota</taxon>
        <taxon>Viridiplantae</taxon>
        <taxon>Streptophyta</taxon>
        <taxon>Embryophyta</taxon>
        <taxon>Tracheophyta</taxon>
        <taxon>Spermatophyta</taxon>
        <taxon>Magnoliopsida</taxon>
        <taxon>eudicotyledons</taxon>
        <taxon>Gunneridae</taxon>
        <taxon>Pentapetalae</taxon>
        <taxon>asterids</taxon>
        <taxon>lamiids</taxon>
        <taxon>Solanales</taxon>
        <taxon>Convolvulaceae</taxon>
        <taxon>Cuscuteae</taxon>
        <taxon>Cuscuta</taxon>
        <taxon>Cuscuta subgen. Grammica</taxon>
        <taxon>Cuscuta sect. Cleistogrammica</taxon>
    </lineage>
</organism>
<sequence length="157" mass="17159">MDKNDIVLSKGSVVRLFRNGHLYEETKLSGHEARISCMRLFPIDETPFLLSKDQRNDSFLVTASLDHSIRIWHQDRCLHSLRGHNGLISTLSDRLLGSSSGKLIASGGEDGTVRLWSVEPGGKRGQSALKATLHGHVKPVVLLSVAGHITSLLVSIS</sequence>